<evidence type="ECO:0000256" key="3">
    <source>
        <dbReference type="ARBA" id="ARBA00022723"/>
    </source>
</evidence>
<proteinExistence type="inferred from homology"/>
<evidence type="ECO:0000313" key="7">
    <source>
        <dbReference type="EMBL" id="NEG69686.1"/>
    </source>
</evidence>
<gene>
    <name evidence="7" type="ORF">F6S87_03465</name>
</gene>
<dbReference type="AlphaFoldDB" id="A0A6I5MZN4"/>
<dbReference type="PANTHER" id="PTHR42953:SF1">
    <property type="entry name" value="METAL-BINDING PROTEIN HI_0362-RELATED"/>
    <property type="match status" value="1"/>
</dbReference>
<evidence type="ECO:0000313" key="8">
    <source>
        <dbReference type="Proteomes" id="UP000469292"/>
    </source>
</evidence>
<dbReference type="RefSeq" id="WP_163227226.1">
    <property type="nucleotide sequence ID" value="NZ_VYSG01000001.1"/>
</dbReference>
<protein>
    <submittedName>
        <fullName evidence="7">ABC transporter substrate-binding protein</fullName>
    </submittedName>
</protein>
<dbReference type="Gene3D" id="3.40.50.1980">
    <property type="entry name" value="Nitrogenase molybdenum iron protein domain"/>
    <property type="match status" value="2"/>
</dbReference>
<evidence type="ECO:0000256" key="1">
    <source>
        <dbReference type="ARBA" id="ARBA00004196"/>
    </source>
</evidence>
<dbReference type="Pfam" id="PF01297">
    <property type="entry name" value="ZnuA"/>
    <property type="match status" value="1"/>
</dbReference>
<keyword evidence="2 5" id="KW-0813">Transport</keyword>
<keyword evidence="4 6" id="KW-0732">Signal</keyword>
<dbReference type="GO" id="GO:0046872">
    <property type="term" value="F:metal ion binding"/>
    <property type="evidence" value="ECO:0007669"/>
    <property type="project" value="UniProtKB-KW"/>
</dbReference>
<evidence type="ECO:0000256" key="2">
    <source>
        <dbReference type="ARBA" id="ARBA00022448"/>
    </source>
</evidence>
<feature type="signal peptide" evidence="6">
    <location>
        <begin position="1"/>
        <end position="21"/>
    </location>
</feature>
<dbReference type="InterPro" id="IPR006127">
    <property type="entry name" value="ZnuA-like"/>
</dbReference>
<dbReference type="GO" id="GO:0030313">
    <property type="term" value="C:cell envelope"/>
    <property type="evidence" value="ECO:0007669"/>
    <property type="project" value="UniProtKB-SubCell"/>
</dbReference>
<keyword evidence="8" id="KW-1185">Reference proteome</keyword>
<evidence type="ECO:0000256" key="4">
    <source>
        <dbReference type="ARBA" id="ARBA00022729"/>
    </source>
</evidence>
<comment type="caution">
    <text evidence="7">The sequence shown here is derived from an EMBL/GenBank/DDBJ whole genome shotgun (WGS) entry which is preliminary data.</text>
</comment>
<dbReference type="GO" id="GO:0007155">
    <property type="term" value="P:cell adhesion"/>
    <property type="evidence" value="ECO:0007669"/>
    <property type="project" value="InterPro"/>
</dbReference>
<sequence length="319" mass="33173">MKNLFRTLAAGVAAVALAVGAAACSGSSSSSGSDNSTDSSSVIAVVASTNVWGSLAEELGGKYVDVSTILNNTGVDAHEYEPTTNDIAKIEHAQVVIVNGAGYDDWAVKAAESGSATVINAADEGGKSTGDNPHVWFSSAVRNATAKAITAAYEKLLPADKDYFEKLYTEWTAKEEDLENEIAEVRKDDPNLSYAAIESVGGYLAEELGLSDVTPSGYKQAAANESEPSASDLDSFEKLLKAGDTNMLIMNSQEPSTTSDTLVAAADSGNIPVVDLTENMPSDYKSLTDWISAIVKEVKQALEQGTSATASSSASSSSK</sequence>
<evidence type="ECO:0000256" key="5">
    <source>
        <dbReference type="RuleBase" id="RU003512"/>
    </source>
</evidence>
<dbReference type="PRINTS" id="PR00690">
    <property type="entry name" value="ADHESNFAMILY"/>
</dbReference>
<dbReference type="Proteomes" id="UP000469292">
    <property type="component" value="Unassembled WGS sequence"/>
</dbReference>
<dbReference type="SUPFAM" id="SSF53807">
    <property type="entry name" value="Helical backbone' metal receptor"/>
    <property type="match status" value="1"/>
</dbReference>
<name>A0A6I5MZN4_9BIFI</name>
<dbReference type="PROSITE" id="PS51257">
    <property type="entry name" value="PROKAR_LIPOPROTEIN"/>
    <property type="match status" value="1"/>
</dbReference>
<dbReference type="PANTHER" id="PTHR42953">
    <property type="entry name" value="HIGH-AFFINITY ZINC UPTAKE SYSTEM PROTEIN ZNUA-RELATED"/>
    <property type="match status" value="1"/>
</dbReference>
<accession>A0A6I5MZN4</accession>
<dbReference type="GO" id="GO:0030001">
    <property type="term" value="P:metal ion transport"/>
    <property type="evidence" value="ECO:0007669"/>
    <property type="project" value="InterPro"/>
</dbReference>
<dbReference type="InterPro" id="IPR050492">
    <property type="entry name" value="Bact_metal-bind_prot9"/>
</dbReference>
<keyword evidence="3" id="KW-0479">Metal-binding</keyword>
<feature type="chain" id="PRO_5039369427" evidence="6">
    <location>
        <begin position="22"/>
        <end position="319"/>
    </location>
</feature>
<comment type="subcellular location">
    <subcellularLocation>
        <location evidence="1">Cell envelope</location>
    </subcellularLocation>
</comment>
<dbReference type="InterPro" id="IPR006128">
    <property type="entry name" value="Lipoprotein_PsaA-like"/>
</dbReference>
<comment type="similarity">
    <text evidence="5">Belongs to the bacterial solute-binding protein 9 family.</text>
</comment>
<dbReference type="EMBL" id="VYSG01000001">
    <property type="protein sequence ID" value="NEG69686.1"/>
    <property type="molecule type" value="Genomic_DNA"/>
</dbReference>
<reference evidence="7 8" key="1">
    <citation type="submission" date="2019-09" db="EMBL/GenBank/DDBJ databases">
        <title>Phylogenetic characterization of a novel taxon of the genus Bifidobacterium: Bifidobacterium choloepi sp. nov.</title>
        <authorList>
            <person name="Modesto M."/>
            <person name="Satti M."/>
        </authorList>
    </citation>
    <scope>NUCLEOTIDE SEQUENCE [LARGE SCALE GENOMIC DNA]</scope>
    <source>
        <strain evidence="7 8">BRDM6</strain>
    </source>
</reference>
<evidence type="ECO:0000256" key="6">
    <source>
        <dbReference type="SAM" id="SignalP"/>
    </source>
</evidence>
<organism evidence="7 8">
    <name type="scientific">Bifidobacterium choloepi</name>
    <dbReference type="NCBI Taxonomy" id="2614131"/>
    <lineage>
        <taxon>Bacteria</taxon>
        <taxon>Bacillati</taxon>
        <taxon>Actinomycetota</taxon>
        <taxon>Actinomycetes</taxon>
        <taxon>Bifidobacteriales</taxon>
        <taxon>Bifidobacteriaceae</taxon>
        <taxon>Bifidobacterium</taxon>
    </lineage>
</organism>